<dbReference type="EMBL" id="ML978121">
    <property type="protein sequence ID" value="KAF2104996.1"/>
    <property type="molecule type" value="Genomic_DNA"/>
</dbReference>
<protein>
    <submittedName>
        <fullName evidence="1">Uncharacterized protein</fullName>
    </submittedName>
</protein>
<evidence type="ECO:0000313" key="1">
    <source>
        <dbReference type="EMBL" id="KAF2104996.1"/>
    </source>
</evidence>
<organism evidence="1 2">
    <name type="scientific">Rhizodiscina lignyota</name>
    <dbReference type="NCBI Taxonomy" id="1504668"/>
    <lineage>
        <taxon>Eukaryota</taxon>
        <taxon>Fungi</taxon>
        <taxon>Dikarya</taxon>
        <taxon>Ascomycota</taxon>
        <taxon>Pezizomycotina</taxon>
        <taxon>Dothideomycetes</taxon>
        <taxon>Pleosporomycetidae</taxon>
        <taxon>Aulographales</taxon>
        <taxon>Rhizodiscinaceae</taxon>
        <taxon>Rhizodiscina</taxon>
    </lineage>
</organism>
<accession>A0A9P4MBU0</accession>
<keyword evidence="2" id="KW-1185">Reference proteome</keyword>
<proteinExistence type="predicted"/>
<comment type="caution">
    <text evidence="1">The sequence shown here is derived from an EMBL/GenBank/DDBJ whole genome shotgun (WGS) entry which is preliminary data.</text>
</comment>
<gene>
    <name evidence="1" type="ORF">NA57DRAFT_71191</name>
</gene>
<dbReference type="Proteomes" id="UP000799772">
    <property type="component" value="Unassembled WGS sequence"/>
</dbReference>
<sequence>MSVHLLRPTFVRCPLGRGIIRPQCLPSRPPLLPRSSYAANIQNTHPPIAWLSTSSRRLQEHGKSKLTERMAQTFQGRLDRLDRMIDKECVAPSEGWTRHQRGTTFWCVLESIEKAVELDEYQAQSAREAGSQSLQEFNGRFQFSPHDREAMLKKIETIRQKLEQDGIPRPTNIEMTLWMFRRLLVRAVIPGTLLAYLLLQLGKGVLW</sequence>
<name>A0A9P4MBU0_9PEZI</name>
<evidence type="ECO:0000313" key="2">
    <source>
        <dbReference type="Proteomes" id="UP000799772"/>
    </source>
</evidence>
<reference evidence="1" key="1">
    <citation type="journal article" date="2020" name="Stud. Mycol.">
        <title>101 Dothideomycetes genomes: a test case for predicting lifestyles and emergence of pathogens.</title>
        <authorList>
            <person name="Haridas S."/>
            <person name="Albert R."/>
            <person name="Binder M."/>
            <person name="Bloem J."/>
            <person name="Labutti K."/>
            <person name="Salamov A."/>
            <person name="Andreopoulos B."/>
            <person name="Baker S."/>
            <person name="Barry K."/>
            <person name="Bills G."/>
            <person name="Bluhm B."/>
            <person name="Cannon C."/>
            <person name="Castanera R."/>
            <person name="Culley D."/>
            <person name="Daum C."/>
            <person name="Ezra D."/>
            <person name="Gonzalez J."/>
            <person name="Henrissat B."/>
            <person name="Kuo A."/>
            <person name="Liang C."/>
            <person name="Lipzen A."/>
            <person name="Lutzoni F."/>
            <person name="Magnuson J."/>
            <person name="Mondo S."/>
            <person name="Nolan M."/>
            <person name="Ohm R."/>
            <person name="Pangilinan J."/>
            <person name="Park H.-J."/>
            <person name="Ramirez L."/>
            <person name="Alfaro M."/>
            <person name="Sun H."/>
            <person name="Tritt A."/>
            <person name="Yoshinaga Y."/>
            <person name="Zwiers L.-H."/>
            <person name="Turgeon B."/>
            <person name="Goodwin S."/>
            <person name="Spatafora J."/>
            <person name="Crous P."/>
            <person name="Grigoriev I."/>
        </authorList>
    </citation>
    <scope>NUCLEOTIDE SEQUENCE</scope>
    <source>
        <strain evidence="1">CBS 133067</strain>
    </source>
</reference>
<dbReference type="AlphaFoldDB" id="A0A9P4MBU0"/>